<dbReference type="GO" id="GO:0008270">
    <property type="term" value="F:zinc ion binding"/>
    <property type="evidence" value="ECO:0007669"/>
    <property type="project" value="UniProtKB-KW"/>
</dbReference>
<dbReference type="PROSITE" id="PS50896">
    <property type="entry name" value="LISH"/>
    <property type="match status" value="1"/>
</dbReference>
<dbReference type="Pfam" id="PF10607">
    <property type="entry name" value="CTLH"/>
    <property type="match status" value="1"/>
</dbReference>
<dbReference type="SMART" id="SM00668">
    <property type="entry name" value="CTLH"/>
    <property type="match status" value="1"/>
</dbReference>
<dbReference type="GO" id="GO:0034657">
    <property type="term" value="C:GID complex"/>
    <property type="evidence" value="ECO:0007669"/>
    <property type="project" value="TreeGrafter"/>
</dbReference>
<evidence type="ECO:0000256" key="6">
    <source>
        <dbReference type="PROSITE-ProRule" id="PRU01215"/>
    </source>
</evidence>
<dbReference type="InterPro" id="IPR044063">
    <property type="entry name" value="ZF_RING_GID"/>
</dbReference>
<dbReference type="PROSITE" id="PS50897">
    <property type="entry name" value="CTLH"/>
    <property type="match status" value="1"/>
</dbReference>
<keyword evidence="2" id="KW-0963">Cytoplasm</keyword>
<dbReference type="InterPro" id="IPR006594">
    <property type="entry name" value="LisH"/>
</dbReference>
<feature type="domain" description="RING-Gid-type" evidence="8">
    <location>
        <begin position="332"/>
        <end position="373"/>
    </location>
</feature>
<gene>
    <name evidence="9" type="ORF">SNE40_017867</name>
</gene>
<reference evidence="9 10" key="1">
    <citation type="submission" date="2024-01" db="EMBL/GenBank/DDBJ databases">
        <title>The genome of the rayed Mediterranean limpet Patella caerulea (Linnaeus, 1758).</title>
        <authorList>
            <person name="Anh-Thu Weber A."/>
            <person name="Halstead-Nussloch G."/>
        </authorList>
    </citation>
    <scope>NUCLEOTIDE SEQUENCE [LARGE SCALE GENOMIC DNA]</scope>
    <source>
        <strain evidence="9">AATW-2023a</strain>
        <tissue evidence="9">Whole specimen</tissue>
    </source>
</reference>
<proteinExistence type="predicted"/>
<dbReference type="InterPro" id="IPR024964">
    <property type="entry name" value="CTLH/CRA"/>
</dbReference>
<feature type="zinc finger region" description="RING-Gid-type" evidence="6">
    <location>
        <begin position="332"/>
        <end position="373"/>
    </location>
</feature>
<dbReference type="InterPro" id="IPR006595">
    <property type="entry name" value="CTLH_C"/>
</dbReference>
<evidence type="ECO:0000313" key="9">
    <source>
        <dbReference type="EMBL" id="KAK6174628.1"/>
    </source>
</evidence>
<feature type="domain" description="CTLH" evidence="7">
    <location>
        <begin position="149"/>
        <end position="206"/>
    </location>
</feature>
<name>A0AAN8PGL3_PATCE</name>
<organism evidence="9 10">
    <name type="scientific">Patella caerulea</name>
    <name type="common">Rayed Mediterranean limpet</name>
    <dbReference type="NCBI Taxonomy" id="87958"/>
    <lineage>
        <taxon>Eukaryota</taxon>
        <taxon>Metazoa</taxon>
        <taxon>Spiralia</taxon>
        <taxon>Lophotrochozoa</taxon>
        <taxon>Mollusca</taxon>
        <taxon>Gastropoda</taxon>
        <taxon>Patellogastropoda</taxon>
        <taxon>Patelloidea</taxon>
        <taxon>Patellidae</taxon>
        <taxon>Patella</taxon>
    </lineage>
</organism>
<dbReference type="AlphaFoldDB" id="A0AAN8PGL3"/>
<dbReference type="InterPro" id="IPR027370">
    <property type="entry name" value="Znf-RING_euk"/>
</dbReference>
<evidence type="ECO:0000259" key="8">
    <source>
        <dbReference type="PROSITE" id="PS51867"/>
    </source>
</evidence>
<evidence type="ECO:0000256" key="4">
    <source>
        <dbReference type="ARBA" id="ARBA00022771"/>
    </source>
</evidence>
<dbReference type="Proteomes" id="UP001347796">
    <property type="component" value="Unassembled WGS sequence"/>
</dbReference>
<sequence length="387" mass="43956">MESCLAVERELDRVLAKFNGLRNHSNEAVEELIHSLQSICNELQSGQDITSTQSAILVQTVKRVRDAVQRVSTEHKELHGSVSKVGKSVDRNFISDFTAVTPDTFENAKNNNLLNEVICEHFLRQGMLDIAESLTQDARLEVDSSRKEPFLELHRILEALKQRDLDPALEWACMNRDILIAQRSSLEFKLHRLRFIELIKEGTRRQKEALSYSRNFAMFGSQHARELQVLMGSLLYLPQGIENSPYISLLEPMYWEEICDVFTRDACALMGLSVESPLSVGIRAGCKALPPLLSIKQVMQQRQVASVWSSKDELPVEIELGKEYHYHSIFACPILRQQSNENNPPMRLVCGHVISKDALNKLSSGNKVKCPYCPVEQISTEAIQIYF</sequence>
<evidence type="ECO:0000256" key="1">
    <source>
        <dbReference type="ARBA" id="ARBA00004496"/>
    </source>
</evidence>
<evidence type="ECO:0000256" key="3">
    <source>
        <dbReference type="ARBA" id="ARBA00022723"/>
    </source>
</evidence>
<dbReference type="GO" id="GO:0061630">
    <property type="term" value="F:ubiquitin protein ligase activity"/>
    <property type="evidence" value="ECO:0007669"/>
    <property type="project" value="InterPro"/>
</dbReference>
<keyword evidence="10" id="KW-1185">Reference proteome</keyword>
<keyword evidence="4 6" id="KW-0863">Zinc-finger</keyword>
<dbReference type="GO" id="GO:0005634">
    <property type="term" value="C:nucleus"/>
    <property type="evidence" value="ECO:0007669"/>
    <property type="project" value="TreeGrafter"/>
</dbReference>
<dbReference type="PROSITE" id="PS51867">
    <property type="entry name" value="ZF_RING_GID"/>
    <property type="match status" value="1"/>
</dbReference>
<keyword evidence="5" id="KW-0862">Zinc</keyword>
<protein>
    <submittedName>
        <fullName evidence="9">Uncharacterized protein</fullName>
    </submittedName>
</protein>
<dbReference type="SMART" id="SM00757">
    <property type="entry name" value="CRA"/>
    <property type="match status" value="1"/>
</dbReference>
<dbReference type="Pfam" id="PF13445">
    <property type="entry name" value="zf-RING_UBOX"/>
    <property type="match status" value="1"/>
</dbReference>
<comment type="caution">
    <text evidence="9">The sequence shown here is derived from an EMBL/GenBank/DDBJ whole genome shotgun (WGS) entry which is preliminary data.</text>
</comment>
<comment type="subcellular location">
    <subcellularLocation>
        <location evidence="1">Cytoplasm</location>
    </subcellularLocation>
</comment>
<dbReference type="GO" id="GO:0043161">
    <property type="term" value="P:proteasome-mediated ubiquitin-dependent protein catabolic process"/>
    <property type="evidence" value="ECO:0007669"/>
    <property type="project" value="InterPro"/>
</dbReference>
<evidence type="ECO:0000256" key="2">
    <source>
        <dbReference type="ARBA" id="ARBA00022490"/>
    </source>
</evidence>
<dbReference type="EMBL" id="JAZGQO010000011">
    <property type="protein sequence ID" value="KAK6174628.1"/>
    <property type="molecule type" value="Genomic_DNA"/>
</dbReference>
<dbReference type="GO" id="GO:0005737">
    <property type="term" value="C:cytoplasm"/>
    <property type="evidence" value="ECO:0007669"/>
    <property type="project" value="UniProtKB-SubCell"/>
</dbReference>
<accession>A0AAN8PGL3</accession>
<evidence type="ECO:0000259" key="7">
    <source>
        <dbReference type="PROSITE" id="PS50897"/>
    </source>
</evidence>
<dbReference type="PANTHER" id="PTHR12170">
    <property type="entry name" value="MACROPHAGE ERYTHROBLAST ATTACHER-RELATED"/>
    <property type="match status" value="1"/>
</dbReference>
<keyword evidence="3" id="KW-0479">Metal-binding</keyword>
<dbReference type="PANTHER" id="PTHR12170:SF3">
    <property type="entry name" value="GH10162P"/>
    <property type="match status" value="1"/>
</dbReference>
<evidence type="ECO:0000256" key="5">
    <source>
        <dbReference type="ARBA" id="ARBA00022833"/>
    </source>
</evidence>
<evidence type="ECO:0000313" key="10">
    <source>
        <dbReference type="Proteomes" id="UP001347796"/>
    </source>
</evidence>
<dbReference type="InterPro" id="IPR045098">
    <property type="entry name" value="Fyv10_fam"/>
</dbReference>
<dbReference type="InterPro" id="IPR013144">
    <property type="entry name" value="CRA_dom"/>
</dbReference>
<dbReference type="SUPFAM" id="SSF57850">
    <property type="entry name" value="RING/U-box"/>
    <property type="match status" value="1"/>
</dbReference>